<accession>A0A067N189</accession>
<keyword evidence="7 10" id="KW-0812">Transmembrane</keyword>
<evidence type="ECO:0000256" key="10">
    <source>
        <dbReference type="RuleBase" id="RU362022"/>
    </source>
</evidence>
<dbReference type="EC" id="2.1.1.100" evidence="3 10"/>
<keyword evidence="6 10" id="KW-0949">S-adenosyl-L-methionine</keyword>
<dbReference type="HOGENOM" id="CLU_065200_0_2_1"/>
<dbReference type="Pfam" id="PF04140">
    <property type="entry name" value="ICMT"/>
    <property type="match status" value="1"/>
</dbReference>
<reference evidence="12" key="1">
    <citation type="journal article" date="2014" name="Proc. Natl. Acad. Sci. U.S.A.">
        <title>Extensive sampling of basidiomycete genomes demonstrates inadequacy of the white-rot/brown-rot paradigm for wood decay fungi.</title>
        <authorList>
            <person name="Riley R."/>
            <person name="Salamov A.A."/>
            <person name="Brown D.W."/>
            <person name="Nagy L.G."/>
            <person name="Floudas D."/>
            <person name="Held B.W."/>
            <person name="Levasseur A."/>
            <person name="Lombard V."/>
            <person name="Morin E."/>
            <person name="Otillar R."/>
            <person name="Lindquist E.A."/>
            <person name="Sun H."/>
            <person name="LaButti K.M."/>
            <person name="Schmutz J."/>
            <person name="Jabbour D."/>
            <person name="Luo H."/>
            <person name="Baker S.E."/>
            <person name="Pisabarro A.G."/>
            <person name="Walton J.D."/>
            <person name="Blanchette R.A."/>
            <person name="Henrissat B."/>
            <person name="Martin F."/>
            <person name="Cullen D."/>
            <person name="Hibbett D.S."/>
            <person name="Grigoriev I.V."/>
        </authorList>
    </citation>
    <scope>NUCLEOTIDE SEQUENCE [LARGE SCALE GENOMIC DNA]</scope>
    <source>
        <strain evidence="12">FD-172 SS1</strain>
    </source>
</reference>
<feature type="transmembrane region" description="Helical" evidence="10">
    <location>
        <begin position="189"/>
        <end position="208"/>
    </location>
</feature>
<evidence type="ECO:0000256" key="9">
    <source>
        <dbReference type="ARBA" id="ARBA00023136"/>
    </source>
</evidence>
<keyword evidence="5" id="KW-0808">Transferase</keyword>
<evidence type="ECO:0000313" key="11">
    <source>
        <dbReference type="EMBL" id="KDQ20715.1"/>
    </source>
</evidence>
<dbReference type="InterPro" id="IPR007269">
    <property type="entry name" value="ICMT_MeTrfase"/>
</dbReference>
<dbReference type="AlphaFoldDB" id="A0A067N189"/>
<keyword evidence="9 10" id="KW-0472">Membrane</keyword>
<keyword evidence="8 10" id="KW-1133">Transmembrane helix</keyword>
<evidence type="ECO:0000256" key="3">
    <source>
        <dbReference type="ARBA" id="ARBA00012151"/>
    </source>
</evidence>
<name>A0A067N189_BOTB1</name>
<dbReference type="STRING" id="930990.A0A067N189"/>
<evidence type="ECO:0000256" key="2">
    <source>
        <dbReference type="ARBA" id="ARBA00009140"/>
    </source>
</evidence>
<evidence type="ECO:0000256" key="1">
    <source>
        <dbReference type="ARBA" id="ARBA00004141"/>
    </source>
</evidence>
<gene>
    <name evidence="11" type="ORF">BOTBODRAFT_61814</name>
</gene>
<feature type="transmembrane region" description="Helical" evidence="10">
    <location>
        <begin position="121"/>
        <end position="137"/>
    </location>
</feature>
<evidence type="ECO:0000256" key="5">
    <source>
        <dbReference type="ARBA" id="ARBA00022679"/>
    </source>
</evidence>
<feature type="transmembrane region" description="Helical" evidence="10">
    <location>
        <begin position="96"/>
        <end position="114"/>
    </location>
</feature>
<protein>
    <recommendedName>
        <fullName evidence="3 10">Protein-S-isoprenylcysteine O-methyltransferase</fullName>
        <ecNumber evidence="3 10">2.1.1.100</ecNumber>
    </recommendedName>
</protein>
<dbReference type="FunCoup" id="A0A067N189">
    <property type="interactions" value="267"/>
</dbReference>
<dbReference type="GO" id="GO:0032259">
    <property type="term" value="P:methylation"/>
    <property type="evidence" value="ECO:0007669"/>
    <property type="project" value="UniProtKB-KW"/>
</dbReference>
<dbReference type="PANTHER" id="PTHR12714">
    <property type="entry name" value="PROTEIN-S ISOPRENYLCYSTEINE O-METHYLTRANSFERASE"/>
    <property type="match status" value="1"/>
</dbReference>
<dbReference type="EMBL" id="KL198017">
    <property type="protein sequence ID" value="KDQ20715.1"/>
    <property type="molecule type" value="Genomic_DNA"/>
</dbReference>
<comment type="catalytic activity">
    <reaction evidence="10">
        <text>[protein]-C-terminal S-[(2E,6E)-farnesyl]-L-cysteine + S-adenosyl-L-methionine = [protein]-C-terminal S-[(2E,6E)-farnesyl]-L-cysteine methyl ester + S-adenosyl-L-homocysteine</text>
        <dbReference type="Rhea" id="RHEA:21672"/>
        <dbReference type="Rhea" id="RHEA-COMP:12125"/>
        <dbReference type="Rhea" id="RHEA-COMP:12126"/>
        <dbReference type="ChEBI" id="CHEBI:57856"/>
        <dbReference type="ChEBI" id="CHEBI:59789"/>
        <dbReference type="ChEBI" id="CHEBI:90510"/>
        <dbReference type="ChEBI" id="CHEBI:90511"/>
        <dbReference type="EC" id="2.1.1.100"/>
    </reaction>
</comment>
<evidence type="ECO:0000256" key="4">
    <source>
        <dbReference type="ARBA" id="ARBA00022603"/>
    </source>
</evidence>
<feature type="transmembrane region" description="Helical" evidence="10">
    <location>
        <begin position="22"/>
        <end position="43"/>
    </location>
</feature>
<keyword evidence="10" id="KW-0256">Endoplasmic reticulum</keyword>
<dbReference type="GO" id="GO:0005789">
    <property type="term" value="C:endoplasmic reticulum membrane"/>
    <property type="evidence" value="ECO:0007669"/>
    <property type="project" value="UniProtKB-SubCell"/>
</dbReference>
<comment type="subcellular location">
    <subcellularLocation>
        <location evidence="10">Endoplasmic reticulum membrane</location>
        <topology evidence="10">Multi-pass membrane protein</topology>
    </subcellularLocation>
    <subcellularLocation>
        <location evidence="1">Membrane</location>
        <topology evidence="1">Multi-pass membrane protein</topology>
    </subcellularLocation>
</comment>
<evidence type="ECO:0000256" key="8">
    <source>
        <dbReference type="ARBA" id="ARBA00022989"/>
    </source>
</evidence>
<keyword evidence="12" id="KW-1185">Reference proteome</keyword>
<sequence>MSENIISLGADSPKGDIPNTPLMVSLISFVLGSIFAFGAVLFYSGTLCGYWWATYQLGFFLAAWAAFHWGEFAVTAGWNRHRCSVDSFLLNNGSSYHIAHSCALLEYLVSLYFFPTWKSHSYVTLIGIALALAGQALRSTAMIQASSNFSHAVATYKLETHQLVTHGVYAWCRHPSYAGFFYWGLGTQLALQNPISFLVYAIVLWNFFSKRIQGEEHALVRFFGDDYIQYRKRVGTKIPYI</sequence>
<proteinExistence type="inferred from homology"/>
<dbReference type="Gene3D" id="1.20.120.1630">
    <property type="match status" value="1"/>
</dbReference>
<keyword evidence="4 10" id="KW-0489">Methyltransferase</keyword>
<dbReference type="InterPro" id="IPR025770">
    <property type="entry name" value="PPMT_MeTrfase"/>
</dbReference>
<evidence type="ECO:0000256" key="6">
    <source>
        <dbReference type="ARBA" id="ARBA00022691"/>
    </source>
</evidence>
<dbReference type="Proteomes" id="UP000027195">
    <property type="component" value="Unassembled WGS sequence"/>
</dbReference>
<dbReference type="PROSITE" id="PS51564">
    <property type="entry name" value="SAM_ICMT"/>
    <property type="match status" value="1"/>
</dbReference>
<dbReference type="PANTHER" id="PTHR12714:SF9">
    <property type="entry name" value="PROTEIN-S-ISOPRENYLCYSTEINE O-METHYLTRANSFERASE"/>
    <property type="match status" value="1"/>
</dbReference>
<organism evidence="11 12">
    <name type="scientific">Botryobasidium botryosum (strain FD-172 SS1)</name>
    <dbReference type="NCBI Taxonomy" id="930990"/>
    <lineage>
        <taxon>Eukaryota</taxon>
        <taxon>Fungi</taxon>
        <taxon>Dikarya</taxon>
        <taxon>Basidiomycota</taxon>
        <taxon>Agaricomycotina</taxon>
        <taxon>Agaricomycetes</taxon>
        <taxon>Cantharellales</taxon>
        <taxon>Botryobasidiaceae</taxon>
        <taxon>Botryobasidium</taxon>
    </lineage>
</organism>
<feature type="transmembrane region" description="Helical" evidence="10">
    <location>
        <begin position="50"/>
        <end position="70"/>
    </location>
</feature>
<dbReference type="GO" id="GO:0004671">
    <property type="term" value="F:protein C-terminal S-isoprenylcysteine carboxyl O-methyltransferase activity"/>
    <property type="evidence" value="ECO:0007669"/>
    <property type="project" value="UniProtKB-EC"/>
</dbReference>
<dbReference type="OrthoDB" id="422086at2759"/>
<evidence type="ECO:0000256" key="7">
    <source>
        <dbReference type="ARBA" id="ARBA00022692"/>
    </source>
</evidence>
<dbReference type="InParanoid" id="A0A067N189"/>
<comment type="similarity">
    <text evidence="2 10">Belongs to the class VI-like SAM-binding methyltransferase superfamily. Isoprenylcysteine carboxyl methyltransferase family.</text>
</comment>
<evidence type="ECO:0000313" key="12">
    <source>
        <dbReference type="Proteomes" id="UP000027195"/>
    </source>
</evidence>